<dbReference type="GO" id="GO:0003700">
    <property type="term" value="F:DNA-binding transcription factor activity"/>
    <property type="evidence" value="ECO:0007669"/>
    <property type="project" value="InterPro"/>
</dbReference>
<comment type="caution">
    <text evidence="7">The sequence shown here is derived from an EMBL/GenBank/DDBJ whole genome shotgun (WGS) entry which is preliminary data.</text>
</comment>
<evidence type="ECO:0000256" key="2">
    <source>
        <dbReference type="ARBA" id="ARBA00023125"/>
    </source>
</evidence>
<feature type="domain" description="BZIP" evidence="5">
    <location>
        <begin position="112"/>
        <end position="152"/>
    </location>
</feature>
<feature type="compositionally biased region" description="Basic and acidic residues" evidence="4">
    <location>
        <begin position="161"/>
        <end position="170"/>
    </location>
</feature>
<feature type="compositionally biased region" description="Low complexity" evidence="4">
    <location>
        <begin position="1"/>
        <end position="29"/>
    </location>
</feature>
<dbReference type="CDD" id="cd14707">
    <property type="entry name" value="bZIP_plant_BZIP46"/>
    <property type="match status" value="1"/>
</dbReference>
<comment type="subcellular location">
    <subcellularLocation>
        <location evidence="1">Nucleus</location>
    </subcellularLocation>
</comment>
<gene>
    <name evidence="7" type="ORF">Ahy_A01g003928</name>
</gene>
<dbReference type="InterPro" id="IPR004827">
    <property type="entry name" value="bZIP"/>
</dbReference>
<dbReference type="GO" id="GO:0045893">
    <property type="term" value="P:positive regulation of DNA-templated transcription"/>
    <property type="evidence" value="ECO:0007669"/>
    <property type="project" value="InterPro"/>
</dbReference>
<dbReference type="PANTHER" id="PTHR22952">
    <property type="entry name" value="CAMP-RESPONSE ELEMENT BINDING PROTEIN-RELATED"/>
    <property type="match status" value="1"/>
</dbReference>
<dbReference type="SUPFAM" id="SSF57959">
    <property type="entry name" value="Leucine zipper domain"/>
    <property type="match status" value="1"/>
</dbReference>
<dbReference type="InterPro" id="IPR014010">
    <property type="entry name" value="REJ_dom"/>
</dbReference>
<evidence type="ECO:0000256" key="1">
    <source>
        <dbReference type="ARBA" id="ARBA00004123"/>
    </source>
</evidence>
<feature type="region of interest" description="Disordered" evidence="4">
    <location>
        <begin position="1"/>
        <end position="53"/>
    </location>
</feature>
<dbReference type="SMR" id="A0A445EU83"/>
<proteinExistence type="predicted"/>
<dbReference type="Proteomes" id="UP000289738">
    <property type="component" value="Chromosome A01"/>
</dbReference>
<dbReference type="Gramene" id="arahy.Tifrunner.gnm2.ann2.Ah01g100200.1">
    <property type="protein sequence ID" value="arahy.Tifrunner.gnm2.ann2.Ah01g100200.1-CDS"/>
    <property type="gene ID" value="arahy.Tifrunner.gnm2.ann2.Ah01g100200"/>
</dbReference>
<dbReference type="GO" id="GO:0003677">
    <property type="term" value="F:DNA binding"/>
    <property type="evidence" value="ECO:0007669"/>
    <property type="project" value="UniProtKB-KW"/>
</dbReference>
<dbReference type="STRING" id="3818.A0A445EU83"/>
<feature type="region of interest" description="Disordered" evidence="4">
    <location>
        <begin position="145"/>
        <end position="181"/>
    </location>
</feature>
<feature type="compositionally biased region" description="Basic residues" evidence="4">
    <location>
        <begin position="171"/>
        <end position="181"/>
    </location>
</feature>
<evidence type="ECO:0000256" key="3">
    <source>
        <dbReference type="ARBA" id="ARBA00023242"/>
    </source>
</evidence>
<keyword evidence="2" id="KW-0238">DNA-binding</keyword>
<keyword evidence="3" id="KW-0539">Nucleus</keyword>
<dbReference type="PROSITE" id="PS50217">
    <property type="entry name" value="BZIP"/>
    <property type="match status" value="1"/>
</dbReference>
<reference evidence="7 8" key="1">
    <citation type="submission" date="2019-01" db="EMBL/GenBank/DDBJ databases">
        <title>Sequencing of cultivated peanut Arachis hypogaea provides insights into genome evolution and oil improvement.</title>
        <authorList>
            <person name="Chen X."/>
        </authorList>
    </citation>
    <scope>NUCLEOTIDE SEQUENCE [LARGE SCALE GENOMIC DNA]</scope>
    <source>
        <strain evidence="8">cv. Fuhuasheng</strain>
        <tissue evidence="7">Leaves</tissue>
    </source>
</reference>
<protein>
    <recommendedName>
        <fullName evidence="9">BZIP domain-containing protein</fullName>
    </recommendedName>
</protein>
<evidence type="ECO:0000313" key="7">
    <source>
        <dbReference type="EMBL" id="RYR79060.1"/>
    </source>
</evidence>
<feature type="domain" description="REJ" evidence="6">
    <location>
        <begin position="1"/>
        <end position="29"/>
    </location>
</feature>
<dbReference type="PROSITE" id="PS00036">
    <property type="entry name" value="BZIP_BASIC"/>
    <property type="match status" value="1"/>
</dbReference>
<dbReference type="Gene3D" id="1.20.5.170">
    <property type="match status" value="1"/>
</dbReference>
<evidence type="ECO:0000313" key="8">
    <source>
        <dbReference type="Proteomes" id="UP000289738"/>
    </source>
</evidence>
<evidence type="ECO:0000259" key="5">
    <source>
        <dbReference type="PROSITE" id="PS50217"/>
    </source>
</evidence>
<dbReference type="SMART" id="SM00338">
    <property type="entry name" value="BRLZ"/>
    <property type="match status" value="1"/>
</dbReference>
<dbReference type="Pfam" id="PF00170">
    <property type="entry name" value="bZIP_1"/>
    <property type="match status" value="1"/>
</dbReference>
<feature type="compositionally biased region" description="Pro residues" evidence="4">
    <location>
        <begin position="42"/>
        <end position="51"/>
    </location>
</feature>
<dbReference type="GO" id="GO:0005634">
    <property type="term" value="C:nucleus"/>
    <property type="evidence" value="ECO:0007669"/>
    <property type="project" value="UniProtKB-SubCell"/>
</dbReference>
<dbReference type="GO" id="GO:0016020">
    <property type="term" value="C:membrane"/>
    <property type="evidence" value="ECO:0007669"/>
    <property type="project" value="UniProtKB-SubCell"/>
</dbReference>
<evidence type="ECO:0000259" key="6">
    <source>
        <dbReference type="PROSITE" id="PS51111"/>
    </source>
</evidence>
<evidence type="ECO:0000256" key="4">
    <source>
        <dbReference type="SAM" id="MobiDB-lite"/>
    </source>
</evidence>
<keyword evidence="8" id="KW-1185">Reference proteome</keyword>
<name>A0A445EU83_ARAHY</name>
<dbReference type="EMBL" id="SDMP01000001">
    <property type="protein sequence ID" value="RYR79060.1"/>
    <property type="molecule type" value="Genomic_DNA"/>
</dbReference>
<dbReference type="PANTHER" id="PTHR22952:SF433">
    <property type="entry name" value="PROTEIN FD"/>
    <property type="match status" value="1"/>
</dbReference>
<organism evidence="7 8">
    <name type="scientific">Arachis hypogaea</name>
    <name type="common">Peanut</name>
    <dbReference type="NCBI Taxonomy" id="3818"/>
    <lineage>
        <taxon>Eukaryota</taxon>
        <taxon>Viridiplantae</taxon>
        <taxon>Streptophyta</taxon>
        <taxon>Embryophyta</taxon>
        <taxon>Tracheophyta</taxon>
        <taxon>Spermatophyta</taxon>
        <taxon>Magnoliopsida</taxon>
        <taxon>eudicotyledons</taxon>
        <taxon>Gunneridae</taxon>
        <taxon>Pentapetalae</taxon>
        <taxon>rosids</taxon>
        <taxon>fabids</taxon>
        <taxon>Fabales</taxon>
        <taxon>Fabaceae</taxon>
        <taxon>Papilionoideae</taxon>
        <taxon>50 kb inversion clade</taxon>
        <taxon>dalbergioids sensu lato</taxon>
        <taxon>Dalbergieae</taxon>
        <taxon>Pterocarpus clade</taxon>
        <taxon>Arachis</taxon>
    </lineage>
</organism>
<dbReference type="InterPro" id="IPR046347">
    <property type="entry name" value="bZIP_sf"/>
</dbReference>
<evidence type="ECO:0008006" key="9">
    <source>
        <dbReference type="Google" id="ProtNLM"/>
    </source>
</evidence>
<dbReference type="OrthoDB" id="644067at2759"/>
<dbReference type="PROSITE" id="PS51111">
    <property type="entry name" value="REJ"/>
    <property type="match status" value="1"/>
</dbReference>
<sequence>MSPSSESSSSSRSSFSSSSTSNKSSSSMSMEHTLMQTHHTHPLPPPPPPPVVTTLSLSFSGVPLTNVQPHLQNQQPHLQNQQICANNNELLPRFDSLSSLLRRKRICENISKRMMKNRESAARSRARKQAYTHELQQKVKELIAENNRLRRQNQQQIVEMGSKKDPNEKKGKNKLRRSGSI</sequence>
<accession>A0A445EU83</accession>
<dbReference type="AlphaFoldDB" id="A0A445EU83"/>
<dbReference type="InterPro" id="IPR043452">
    <property type="entry name" value="BZIP46-like"/>
</dbReference>